<keyword evidence="10" id="KW-1185">Reference proteome</keyword>
<keyword evidence="4" id="KW-0233">DNA recombination</keyword>
<dbReference type="PROSITE" id="PS51900">
    <property type="entry name" value="CB"/>
    <property type="match status" value="1"/>
</dbReference>
<evidence type="ECO:0000256" key="5">
    <source>
        <dbReference type="PROSITE-ProRule" id="PRU01248"/>
    </source>
</evidence>
<comment type="similarity">
    <text evidence="1">Belongs to the 'phage' integrase family.</text>
</comment>
<evidence type="ECO:0000256" key="2">
    <source>
        <dbReference type="ARBA" id="ARBA00022908"/>
    </source>
</evidence>
<evidence type="ECO:0000313" key="9">
    <source>
        <dbReference type="EMBL" id="BDS13041.1"/>
    </source>
</evidence>
<keyword evidence="3 5" id="KW-0238">DNA-binding</keyword>
<name>A0A916DU53_9BACT</name>
<dbReference type="CDD" id="cd00397">
    <property type="entry name" value="DNA_BRE_C"/>
    <property type="match status" value="1"/>
</dbReference>
<reference evidence="9" key="1">
    <citation type="submission" date="2022-09" db="EMBL/GenBank/DDBJ databases">
        <title>Aureispira anguillicida sp. nov., isolated from Leptocephalus of Japanese eel Anguilla japonica.</title>
        <authorList>
            <person name="Yuasa K."/>
            <person name="Mekata T."/>
            <person name="Ikunari K."/>
        </authorList>
    </citation>
    <scope>NUCLEOTIDE SEQUENCE</scope>
    <source>
        <strain evidence="9">EL160426</strain>
    </source>
</reference>
<dbReference type="Pfam" id="PF00589">
    <property type="entry name" value="Phage_integrase"/>
    <property type="match status" value="1"/>
</dbReference>
<dbReference type="KEGG" id="aup:AsAng_0037040"/>
<organism evidence="9 10">
    <name type="scientific">Aureispira anguillae</name>
    <dbReference type="NCBI Taxonomy" id="2864201"/>
    <lineage>
        <taxon>Bacteria</taxon>
        <taxon>Pseudomonadati</taxon>
        <taxon>Bacteroidota</taxon>
        <taxon>Saprospiria</taxon>
        <taxon>Saprospirales</taxon>
        <taxon>Saprospiraceae</taxon>
        <taxon>Aureispira</taxon>
    </lineage>
</organism>
<dbReference type="Gene3D" id="1.10.150.130">
    <property type="match status" value="1"/>
</dbReference>
<feature type="domain" description="Tyr recombinase" evidence="6">
    <location>
        <begin position="109"/>
        <end position="298"/>
    </location>
</feature>
<dbReference type="PANTHER" id="PTHR30349:SF64">
    <property type="entry name" value="PROPHAGE INTEGRASE INTD-RELATED"/>
    <property type="match status" value="1"/>
</dbReference>
<dbReference type="InterPro" id="IPR011010">
    <property type="entry name" value="DNA_brk_join_enz"/>
</dbReference>
<sequence>MKLLEALYFAYEIKSRECREKTVLDYGSYLNRFAKYWVGLGKDNSLLKDFSKQDAITYLDYVFTVKKISAVTRNNHFRKLRALFYVLVERDFITKNPFTGVKKLRTEKKKRRTFSPVERSIICNYLKEANEGLLLAVSLCYYCALRNAELRRLKIEDISLEKGIITLDGARTKNKNLANITIPNHLIEFLRKIRINRYPANYFVFGPKLTPSIKQTGKNCITSTHRKVMDTLTQCNILTDSENKTFYSWKDTAARDMIEEGISAPALMKHFRHSSLETTQRYLESFGVKNERIKEIRTNLF</sequence>
<dbReference type="InterPro" id="IPR010998">
    <property type="entry name" value="Integrase_recombinase_N"/>
</dbReference>
<dbReference type="AlphaFoldDB" id="A0A916DU53"/>
<evidence type="ECO:0000259" key="7">
    <source>
        <dbReference type="PROSITE" id="PS51900"/>
    </source>
</evidence>
<dbReference type="EMBL" id="AP026867">
    <property type="protein sequence ID" value="BDS13041.1"/>
    <property type="molecule type" value="Genomic_DNA"/>
</dbReference>
<dbReference type="Proteomes" id="UP001060919">
    <property type="component" value="Chromosome"/>
</dbReference>
<dbReference type="KEGG" id="aup:AsAng_0037690"/>
<dbReference type="PANTHER" id="PTHR30349">
    <property type="entry name" value="PHAGE INTEGRASE-RELATED"/>
    <property type="match status" value="1"/>
</dbReference>
<keyword evidence="2" id="KW-0229">DNA integration</keyword>
<dbReference type="PROSITE" id="PS51898">
    <property type="entry name" value="TYR_RECOMBINASE"/>
    <property type="match status" value="1"/>
</dbReference>
<protein>
    <submittedName>
        <fullName evidence="9">Tyrosine-type recombinase/integrase</fullName>
    </submittedName>
</protein>
<dbReference type="InterPro" id="IPR050090">
    <property type="entry name" value="Tyrosine_recombinase_XerCD"/>
</dbReference>
<evidence type="ECO:0000256" key="3">
    <source>
        <dbReference type="ARBA" id="ARBA00023125"/>
    </source>
</evidence>
<dbReference type="InterPro" id="IPR002104">
    <property type="entry name" value="Integrase_catalytic"/>
</dbReference>
<dbReference type="EMBL" id="AP026867">
    <property type="protein sequence ID" value="BDS12976.1"/>
    <property type="molecule type" value="Genomic_DNA"/>
</dbReference>
<evidence type="ECO:0000313" key="8">
    <source>
        <dbReference type="EMBL" id="BDS12976.1"/>
    </source>
</evidence>
<gene>
    <name evidence="8" type="ORF">AsAng_0037040</name>
    <name evidence="9" type="ORF">AsAng_0037690</name>
</gene>
<dbReference type="GO" id="GO:0006310">
    <property type="term" value="P:DNA recombination"/>
    <property type="evidence" value="ECO:0007669"/>
    <property type="project" value="UniProtKB-KW"/>
</dbReference>
<dbReference type="SUPFAM" id="SSF56349">
    <property type="entry name" value="DNA breaking-rejoining enzymes"/>
    <property type="match status" value="1"/>
</dbReference>
<dbReference type="Gene3D" id="1.10.443.10">
    <property type="entry name" value="Intergrase catalytic core"/>
    <property type="match status" value="1"/>
</dbReference>
<proteinExistence type="inferred from homology"/>
<evidence type="ECO:0000259" key="6">
    <source>
        <dbReference type="PROSITE" id="PS51898"/>
    </source>
</evidence>
<evidence type="ECO:0000313" key="10">
    <source>
        <dbReference type="Proteomes" id="UP001060919"/>
    </source>
</evidence>
<evidence type="ECO:0000256" key="4">
    <source>
        <dbReference type="ARBA" id="ARBA00023172"/>
    </source>
</evidence>
<evidence type="ECO:0000256" key="1">
    <source>
        <dbReference type="ARBA" id="ARBA00008857"/>
    </source>
</evidence>
<dbReference type="InterPro" id="IPR013762">
    <property type="entry name" value="Integrase-like_cat_sf"/>
</dbReference>
<dbReference type="InterPro" id="IPR044068">
    <property type="entry name" value="CB"/>
</dbReference>
<dbReference type="GO" id="GO:0015074">
    <property type="term" value="P:DNA integration"/>
    <property type="evidence" value="ECO:0007669"/>
    <property type="project" value="UniProtKB-KW"/>
</dbReference>
<accession>A0A916DU53</accession>
<feature type="domain" description="Core-binding (CB)" evidence="7">
    <location>
        <begin position="1"/>
        <end position="88"/>
    </location>
</feature>
<dbReference type="RefSeq" id="WP_264788308.1">
    <property type="nucleotide sequence ID" value="NZ_AP026867.1"/>
</dbReference>
<dbReference type="GO" id="GO:0003677">
    <property type="term" value="F:DNA binding"/>
    <property type="evidence" value="ECO:0007669"/>
    <property type="project" value="UniProtKB-UniRule"/>
</dbReference>